<name>A0A554RXB1_9ACTN</name>
<keyword evidence="2" id="KW-1185">Reference proteome</keyword>
<dbReference type="Proteomes" id="UP000316988">
    <property type="component" value="Unassembled WGS sequence"/>
</dbReference>
<dbReference type="Gene3D" id="1.10.10.10">
    <property type="entry name" value="Winged helix-like DNA-binding domain superfamily/Winged helix DNA-binding domain"/>
    <property type="match status" value="1"/>
</dbReference>
<dbReference type="InterPro" id="IPR036388">
    <property type="entry name" value="WH-like_DNA-bd_sf"/>
</dbReference>
<dbReference type="InterPro" id="IPR011991">
    <property type="entry name" value="ArsR-like_HTH"/>
</dbReference>
<dbReference type="InterPro" id="IPR036390">
    <property type="entry name" value="WH_DNA-bd_sf"/>
</dbReference>
<dbReference type="SUPFAM" id="SSF46785">
    <property type="entry name" value="Winged helix' DNA-binding domain"/>
    <property type="match status" value="1"/>
</dbReference>
<dbReference type="RefSeq" id="WP_143914142.1">
    <property type="nucleotide sequence ID" value="NZ_VLNT01000012.1"/>
</dbReference>
<proteinExistence type="predicted"/>
<dbReference type="Pfam" id="PF12840">
    <property type="entry name" value="HTH_20"/>
    <property type="match status" value="1"/>
</dbReference>
<evidence type="ECO:0000313" key="2">
    <source>
        <dbReference type="Proteomes" id="UP000316988"/>
    </source>
</evidence>
<organism evidence="1 2">
    <name type="scientific">Aeromicrobium piscarium</name>
    <dbReference type="NCBI Taxonomy" id="2590901"/>
    <lineage>
        <taxon>Bacteria</taxon>
        <taxon>Bacillati</taxon>
        <taxon>Actinomycetota</taxon>
        <taxon>Actinomycetes</taxon>
        <taxon>Propionibacteriales</taxon>
        <taxon>Nocardioidaceae</taxon>
        <taxon>Aeromicrobium</taxon>
    </lineage>
</organism>
<evidence type="ECO:0000313" key="1">
    <source>
        <dbReference type="EMBL" id="TSD58738.1"/>
    </source>
</evidence>
<accession>A0A554RXB1</accession>
<comment type="caution">
    <text evidence="1">The sequence shown here is derived from an EMBL/GenBank/DDBJ whole genome shotgun (WGS) entry which is preliminary data.</text>
</comment>
<dbReference type="Gene3D" id="6.10.140.2180">
    <property type="match status" value="1"/>
</dbReference>
<dbReference type="OrthoDB" id="5949858at2"/>
<dbReference type="AlphaFoldDB" id="A0A554RXB1"/>
<dbReference type="CDD" id="cd00090">
    <property type="entry name" value="HTH_ARSR"/>
    <property type="match status" value="1"/>
</dbReference>
<dbReference type="EMBL" id="VLNT01000012">
    <property type="protein sequence ID" value="TSD58738.1"/>
    <property type="molecule type" value="Genomic_DNA"/>
</dbReference>
<sequence>MAKDGPIADVVLHPVRLRIVQQLGGRTLTTAQLRAALPDVTQATLYRHVAALIEAEVIAVVEERRVRGAVERTLALGERMAHVDQVELRRMSDAQLGAAFLAFLGDLAGDFDRFLDSGDAELRDYLGFGRGPLYVTTEDLATIQAGLAELLAPYLSDPGDGRRRLSLATILLPEVDTPDS</sequence>
<reference evidence="1 2" key="1">
    <citation type="submission" date="2019-07" db="EMBL/GenBank/DDBJ databases">
        <authorList>
            <person name="Zhao L.H."/>
        </authorList>
    </citation>
    <scope>NUCLEOTIDE SEQUENCE [LARGE SCALE GENOMIC DNA]</scope>
    <source>
        <strain evidence="1 2">Co35</strain>
    </source>
</reference>
<protein>
    <submittedName>
        <fullName evidence="1">Helix-turn-helix domain-containing protein</fullName>
    </submittedName>
</protein>
<gene>
    <name evidence="1" type="ORF">FNM00_13860</name>
</gene>